<dbReference type="PANTHER" id="PTHR30606">
    <property type="entry name" value="LIPID A BIOSYNTHESIS LAUROYL ACYLTRANSFERASE"/>
    <property type="match status" value="1"/>
</dbReference>
<dbReference type="CDD" id="cd07984">
    <property type="entry name" value="LPLAT_LABLAT-like"/>
    <property type="match status" value="1"/>
</dbReference>
<dbReference type="EC" id="2.3.1.-" evidence="7"/>
<dbReference type="Proteomes" id="UP000032232">
    <property type="component" value="Unassembled WGS sequence"/>
</dbReference>
<dbReference type="RefSeq" id="WP_161793869.1">
    <property type="nucleotide sequence ID" value="NZ_JYFE01000048.1"/>
</dbReference>
<gene>
    <name evidence="7" type="primary">htrB</name>
    <name evidence="7" type="ORF">jaqu_26490</name>
</gene>
<dbReference type="Pfam" id="PF03279">
    <property type="entry name" value="Lip_A_acyltrans"/>
    <property type="match status" value="1"/>
</dbReference>
<keyword evidence="4 7" id="KW-0808">Transferase</keyword>
<comment type="subcellular location">
    <subcellularLocation>
        <location evidence="1">Cell inner membrane</location>
    </subcellularLocation>
</comment>
<dbReference type="AlphaFoldDB" id="A0A0D1D6C8"/>
<evidence type="ECO:0000313" key="8">
    <source>
        <dbReference type="Proteomes" id="UP000032232"/>
    </source>
</evidence>
<comment type="caution">
    <text evidence="7">The sequence shown here is derived from an EMBL/GenBank/DDBJ whole genome shotgun (WGS) entry which is preliminary data.</text>
</comment>
<dbReference type="PATRIC" id="fig|935700.4.peg.2738"/>
<dbReference type="PANTHER" id="PTHR30606:SF10">
    <property type="entry name" value="PHOSPHATIDYLINOSITOL MANNOSIDE ACYLTRANSFERASE"/>
    <property type="match status" value="1"/>
</dbReference>
<proteinExistence type="predicted"/>
<dbReference type="STRING" id="935700.jaqu_26490"/>
<evidence type="ECO:0000256" key="1">
    <source>
        <dbReference type="ARBA" id="ARBA00004533"/>
    </source>
</evidence>
<evidence type="ECO:0000256" key="6">
    <source>
        <dbReference type="ARBA" id="ARBA00023315"/>
    </source>
</evidence>
<evidence type="ECO:0000256" key="4">
    <source>
        <dbReference type="ARBA" id="ARBA00022679"/>
    </source>
</evidence>
<name>A0A0D1D6C8_9RHOB</name>
<keyword evidence="5" id="KW-0472">Membrane</keyword>
<evidence type="ECO:0000313" key="7">
    <source>
        <dbReference type="EMBL" id="KIT15553.1"/>
    </source>
</evidence>
<dbReference type="EMBL" id="JYFE01000048">
    <property type="protein sequence ID" value="KIT15553.1"/>
    <property type="molecule type" value="Genomic_DNA"/>
</dbReference>
<evidence type="ECO:0000256" key="2">
    <source>
        <dbReference type="ARBA" id="ARBA00022475"/>
    </source>
</evidence>
<dbReference type="GO" id="GO:0005886">
    <property type="term" value="C:plasma membrane"/>
    <property type="evidence" value="ECO:0007669"/>
    <property type="project" value="UniProtKB-SubCell"/>
</dbReference>
<evidence type="ECO:0000256" key="3">
    <source>
        <dbReference type="ARBA" id="ARBA00022519"/>
    </source>
</evidence>
<protein>
    <submittedName>
        <fullName evidence="7">HtrB protein</fullName>
        <ecNumber evidence="7">2.3.1.-</ecNumber>
    </submittedName>
</protein>
<dbReference type="GO" id="GO:0009247">
    <property type="term" value="P:glycolipid biosynthetic process"/>
    <property type="evidence" value="ECO:0007669"/>
    <property type="project" value="UniProtKB-ARBA"/>
</dbReference>
<keyword evidence="6 7" id="KW-0012">Acyltransferase</keyword>
<keyword evidence="3" id="KW-0997">Cell inner membrane</keyword>
<keyword evidence="8" id="KW-1185">Reference proteome</keyword>
<reference evidence="7 8" key="1">
    <citation type="submission" date="2015-02" db="EMBL/GenBank/DDBJ databases">
        <title>Genome Sequence of Jannaschia aquimarina DSM28248, a member of the Roseobacter clade.</title>
        <authorList>
            <person name="Voget S."/>
            <person name="Daniel R."/>
        </authorList>
    </citation>
    <scope>NUCLEOTIDE SEQUENCE [LARGE SCALE GENOMIC DNA]</scope>
    <source>
        <strain evidence="7 8">GSW-M26</strain>
    </source>
</reference>
<dbReference type="InterPro" id="IPR004960">
    <property type="entry name" value="LipA_acyltrans"/>
</dbReference>
<evidence type="ECO:0000256" key="5">
    <source>
        <dbReference type="ARBA" id="ARBA00023136"/>
    </source>
</evidence>
<sequence length="291" mass="32685">MFHLGTMGRALYWMQATGLRTLLRAVAPLPLSTRQEIIARAAAGFVRVTPAMKRRAERNLDLVFPEMGRLDRDALVFEAARNVGRTLTGIWFNADLAHACADLPATGPGLQALRDAKADGRPAIIVSGHFGQWEALRHILMREGLETGALYRPNNNPYYEPIFRAGIERGGAPIIPRGAQGFRQMLRHLKAGGFMALLPDQKMRDGEDLDFLGHPARTPLAAAELALRYDAVLVPAFAPWIDGRPAPEFEMPIPPSDPRTMMADFNARLGSRVRQHPSQWHWFHRRWKVYR</sequence>
<organism evidence="7 8">
    <name type="scientific">Jannaschia aquimarina</name>
    <dbReference type="NCBI Taxonomy" id="935700"/>
    <lineage>
        <taxon>Bacteria</taxon>
        <taxon>Pseudomonadati</taxon>
        <taxon>Pseudomonadota</taxon>
        <taxon>Alphaproteobacteria</taxon>
        <taxon>Rhodobacterales</taxon>
        <taxon>Roseobacteraceae</taxon>
        <taxon>Jannaschia</taxon>
    </lineage>
</organism>
<keyword evidence="2" id="KW-1003">Cell membrane</keyword>
<accession>A0A0D1D6C8</accession>
<dbReference type="GO" id="GO:0016746">
    <property type="term" value="F:acyltransferase activity"/>
    <property type="evidence" value="ECO:0007669"/>
    <property type="project" value="UniProtKB-KW"/>
</dbReference>